<protein>
    <submittedName>
        <fullName evidence="2">Uncharacterized protein</fullName>
    </submittedName>
</protein>
<evidence type="ECO:0000313" key="3">
    <source>
        <dbReference type="Proteomes" id="UP000253845"/>
    </source>
</evidence>
<evidence type="ECO:0000256" key="1">
    <source>
        <dbReference type="SAM" id="MobiDB-lite"/>
    </source>
</evidence>
<dbReference type="AlphaFoldDB" id="A0A370CH32"/>
<dbReference type="PANTHER" id="PTHR36091:SF2">
    <property type="entry name" value="AMINOGLYCOSIDE PHOSPHOTRANSFERASE DOMAIN-CONTAINING PROTEIN"/>
    <property type="match status" value="1"/>
</dbReference>
<feature type="region of interest" description="Disordered" evidence="1">
    <location>
        <begin position="91"/>
        <end position="115"/>
    </location>
</feature>
<accession>A0A370CH32</accession>
<reference evidence="2 3" key="1">
    <citation type="submission" date="2018-07" db="EMBL/GenBank/DDBJ databases">
        <title>Section-level genome sequencing of Aspergillus section Nigri to investigate inter- and intra-species variation.</title>
        <authorList>
            <consortium name="DOE Joint Genome Institute"/>
            <person name="Vesth T.C."/>
            <person name="Nybo J.L."/>
            <person name="Theobald S."/>
            <person name="Frisvad J.C."/>
            <person name="Larsen T.O."/>
            <person name="Nielsen K.F."/>
            <person name="Hoof J.B."/>
            <person name="Brandl J."/>
            <person name="Salamov A."/>
            <person name="Riley R."/>
            <person name="Gladden J.M."/>
            <person name="Phatale P."/>
            <person name="Nielsen M.T."/>
            <person name="Lyhne E.K."/>
            <person name="Kogle M.E."/>
            <person name="Strasser K."/>
            <person name="McDonnell E."/>
            <person name="Barry K."/>
            <person name="Clum A."/>
            <person name="Chen C."/>
            <person name="Nolan M."/>
            <person name="Sandor L."/>
            <person name="Kuo A."/>
            <person name="Lipzen A."/>
            <person name="Hainaut M."/>
            <person name="Drula E."/>
            <person name="Tsang A."/>
            <person name="Magnuson J.K."/>
            <person name="Henrissat B."/>
            <person name="Wiebenga A."/>
            <person name="Simmons B.A."/>
            <person name="Makela M.R."/>
            <person name="De vries R.P."/>
            <person name="Grigoriev I.V."/>
            <person name="Mortensen U.H."/>
            <person name="Baker S.E."/>
            <person name="Andersen M.R."/>
        </authorList>
    </citation>
    <scope>NUCLEOTIDE SEQUENCE [LARGE SCALE GENOMIC DNA]</scope>
    <source>
        <strain evidence="2 3">ATCC 13496</strain>
    </source>
</reference>
<gene>
    <name evidence="2" type="ORF">M747DRAFT_327441</name>
</gene>
<dbReference type="InterPro" id="IPR011009">
    <property type="entry name" value="Kinase-like_dom_sf"/>
</dbReference>
<feature type="compositionally biased region" description="Polar residues" evidence="1">
    <location>
        <begin position="99"/>
        <end position="109"/>
    </location>
</feature>
<dbReference type="SUPFAM" id="SSF56112">
    <property type="entry name" value="Protein kinase-like (PK-like)"/>
    <property type="match status" value="1"/>
</dbReference>
<dbReference type="PANTHER" id="PTHR36091">
    <property type="entry name" value="ALTERED INHERITANCE OF MITOCHONDRIA PROTEIN 9, MITOCHONDRIAL"/>
    <property type="match status" value="1"/>
</dbReference>
<organism evidence="2 3">
    <name type="scientific">Aspergillus niger ATCC 13496</name>
    <dbReference type="NCBI Taxonomy" id="1353008"/>
    <lineage>
        <taxon>Eukaryota</taxon>
        <taxon>Fungi</taxon>
        <taxon>Dikarya</taxon>
        <taxon>Ascomycota</taxon>
        <taxon>Pezizomycotina</taxon>
        <taxon>Eurotiomycetes</taxon>
        <taxon>Eurotiomycetidae</taxon>
        <taxon>Eurotiales</taxon>
        <taxon>Aspergillaceae</taxon>
        <taxon>Aspergillus</taxon>
        <taxon>Aspergillus subgen. Circumdati</taxon>
    </lineage>
</organism>
<name>A0A370CH32_ASPNG</name>
<evidence type="ECO:0000313" key="2">
    <source>
        <dbReference type="EMBL" id="RDH25873.1"/>
    </source>
</evidence>
<sequence length="811" mass="92249">MFSPKHPRACALAANPQLLEDITFFPLDKSLYHTSHSDFPIDLTDILHFPQLNFIPPQEYKMSRARRESFQALKKWVFDRNSQVKKIAAGQGIAGTRAAPSQSGSNDSKIGSRLDNGETFTKDGKEYKRYKWQINKNAENATLKDIASKDSHKVWAEADIPITSDNSKAKATVSQLFDDLEETVWYLNLTIIVGLYPTIGLINRNSLADKERRLRGGRYKIFPVFPSSINFSFFESLTNHSSTMFRRIIPSLRNRGKMSPHPDRLSNTNLGKPFHTDWNTIHDWHSYTRGRFLLNEAHELRIRRADFNMNELAKCAAEAVGFTFSDCVRIEKFSDGMFNKAFLFTMQDGTQVVGKVPNPNAGRPHYTTASEVATMDFVRNELSTPVPKVLAWSSKADGNPVGSEYIIMEKVGGVQLDKIWPQMDIKKRFELIKTISRYQKAWMSKSFTQYGSLYFSSDLQDHRGCIIVNEDGSQSEYDRFAIGPTTGREFLDDGRIDVDFDRGPWNDLLSYKSAVGFRELACVQNMTQLPRSLLGLYGPGTYQPSRPKKVAAIQDYLSLVQFFLPTDDSICSAFLWHPDLHTENIFVDPDRPSEVLGIIDWQSSEVLPLFDHARQPYLLDYDGPPATGLDPPEFPENFDQLDPPEKAKAERLYLNISLATLYRKLTYAKNKKLFGAMEFQQTSSFDMMLFAQNLLIDGEALYRARVLELGDEWPCLPGVQASGNPPFPLEYSPEEVNSIEEDANGATRSMALMQGVKESLGELWPEKGIVPPERYDDARKLLKQVKTELIDQLAQSDAERLEWEKAWPFDD</sequence>
<dbReference type="EMBL" id="KZ851899">
    <property type="protein sequence ID" value="RDH25873.1"/>
    <property type="molecule type" value="Genomic_DNA"/>
</dbReference>
<dbReference type="Proteomes" id="UP000253845">
    <property type="component" value="Unassembled WGS sequence"/>
</dbReference>
<dbReference type="Gene3D" id="3.90.1200.10">
    <property type="match status" value="1"/>
</dbReference>
<dbReference type="GO" id="GO:0005739">
    <property type="term" value="C:mitochondrion"/>
    <property type="evidence" value="ECO:0007669"/>
    <property type="project" value="TreeGrafter"/>
</dbReference>
<dbReference type="InterPro" id="IPR051035">
    <property type="entry name" value="Mito_inheritance_9"/>
</dbReference>
<dbReference type="Gene3D" id="3.30.200.20">
    <property type="entry name" value="Phosphorylase Kinase, domain 1"/>
    <property type="match status" value="1"/>
</dbReference>
<dbReference type="VEuPathDB" id="FungiDB:M747DRAFT_327441"/>
<proteinExistence type="predicted"/>